<evidence type="ECO:0000259" key="2">
    <source>
        <dbReference type="Pfam" id="PF01656"/>
    </source>
</evidence>
<gene>
    <name evidence="3" type="ORF">DRJ00_04095</name>
</gene>
<evidence type="ECO:0000313" key="3">
    <source>
        <dbReference type="EMBL" id="RLE09461.1"/>
    </source>
</evidence>
<accession>A0A497E423</accession>
<keyword evidence="1" id="KW-0315">Glutamine amidotransferase</keyword>
<dbReference type="GO" id="GO:0009236">
    <property type="term" value="P:cobalamin biosynthetic process"/>
    <property type="evidence" value="ECO:0007669"/>
    <property type="project" value="UniProtKB-UniPathway"/>
</dbReference>
<protein>
    <submittedName>
        <fullName evidence="3">Cobalamin biosynthesis protein CobQ</fullName>
    </submittedName>
</protein>
<dbReference type="AlphaFoldDB" id="A0A497E423"/>
<dbReference type="Proteomes" id="UP000279422">
    <property type="component" value="Unassembled WGS sequence"/>
</dbReference>
<dbReference type="PANTHER" id="PTHR21343:SF9">
    <property type="entry name" value="LIPID II ISOGLUTAMINYL SYNTHASE (GLUTAMINE-HYDROLYZING) SUBUNIT GATD"/>
    <property type="match status" value="1"/>
</dbReference>
<sequence>MRAKRLMIQATGFGTGAGKSLVVALLSRLFSEDGYKVAPYKTLNLTPVTYIKDEKEFGYAQALQAIAAGEKPDYRMNPYTPKPLGNGKFDIFLEGRCIRENYNPEKDFIVGTLKQIAGLKEDYGQIKEAARRSLETLSKEYDIICIEGSGPAKLLGFGPFSELLEVANMETARIADAPVLFVTDNLDSIPGTLSYLNQEDKKRVKGVILNKFMLDELLGMGIKEKYINLGLKRIRQVYGGKIGVEILGILPYFEELSKLPDLDPLVSSAKISFGIWRKTINDVAKKARKYVDLNKIYRLMELSS</sequence>
<dbReference type="SUPFAM" id="SSF52540">
    <property type="entry name" value="P-loop containing nucleoside triphosphate hydrolases"/>
    <property type="match status" value="1"/>
</dbReference>
<proteinExistence type="predicted"/>
<dbReference type="InterPro" id="IPR027417">
    <property type="entry name" value="P-loop_NTPase"/>
</dbReference>
<dbReference type="Gene3D" id="3.40.50.300">
    <property type="entry name" value="P-loop containing nucleotide triphosphate hydrolases"/>
    <property type="match status" value="1"/>
</dbReference>
<dbReference type="InterPro" id="IPR002586">
    <property type="entry name" value="CobQ/CobB/MinD/ParA_Nub-bd_dom"/>
</dbReference>
<organism evidence="3 4">
    <name type="scientific">Aerophobetes bacterium</name>
    <dbReference type="NCBI Taxonomy" id="2030807"/>
    <lineage>
        <taxon>Bacteria</taxon>
        <taxon>Candidatus Aerophobota</taxon>
    </lineage>
</organism>
<dbReference type="Pfam" id="PF01656">
    <property type="entry name" value="CbiA"/>
    <property type="match status" value="1"/>
</dbReference>
<evidence type="ECO:0000256" key="1">
    <source>
        <dbReference type="ARBA" id="ARBA00022962"/>
    </source>
</evidence>
<dbReference type="EMBL" id="QMPZ01000044">
    <property type="protein sequence ID" value="RLE09461.1"/>
    <property type="molecule type" value="Genomic_DNA"/>
</dbReference>
<dbReference type="UniPathway" id="UPA00148"/>
<comment type="caution">
    <text evidence="3">The sequence shown here is derived from an EMBL/GenBank/DDBJ whole genome shotgun (WGS) entry which is preliminary data.</text>
</comment>
<reference evidence="3 4" key="1">
    <citation type="submission" date="2018-06" db="EMBL/GenBank/DDBJ databases">
        <title>Extensive metabolic versatility and redundancy in microbially diverse, dynamic hydrothermal sediments.</title>
        <authorList>
            <person name="Dombrowski N."/>
            <person name="Teske A."/>
            <person name="Baker B.J."/>
        </authorList>
    </citation>
    <scope>NUCLEOTIDE SEQUENCE [LARGE SCALE GENOMIC DNA]</scope>
    <source>
        <strain evidence="3">B47_G16</strain>
    </source>
</reference>
<dbReference type="PANTHER" id="PTHR21343">
    <property type="entry name" value="DETHIOBIOTIN SYNTHETASE"/>
    <property type="match status" value="1"/>
</dbReference>
<evidence type="ECO:0000313" key="4">
    <source>
        <dbReference type="Proteomes" id="UP000279422"/>
    </source>
</evidence>
<feature type="domain" description="CobQ/CobB/MinD/ParA nucleotide binding" evidence="2">
    <location>
        <begin position="10"/>
        <end position="260"/>
    </location>
</feature>
<name>A0A497E423_UNCAE</name>